<dbReference type="InParanoid" id="A0A316W159"/>
<accession>A0A316W159</accession>
<dbReference type="RefSeq" id="XP_025370018.1">
    <property type="nucleotide sequence ID" value="XM_025510082.1"/>
</dbReference>
<keyword evidence="1" id="KW-0472">Membrane</keyword>
<keyword evidence="3" id="KW-1185">Reference proteome</keyword>
<reference evidence="2 3" key="1">
    <citation type="journal article" date="2018" name="Mol. Biol. Evol.">
        <title>Broad Genomic Sampling Reveals a Smut Pathogenic Ancestry of the Fungal Clade Ustilaginomycotina.</title>
        <authorList>
            <person name="Kijpornyongpan T."/>
            <person name="Mondo S.J."/>
            <person name="Barry K."/>
            <person name="Sandor L."/>
            <person name="Lee J."/>
            <person name="Lipzen A."/>
            <person name="Pangilinan J."/>
            <person name="LaButti K."/>
            <person name="Hainaut M."/>
            <person name="Henrissat B."/>
            <person name="Grigoriev I.V."/>
            <person name="Spatafora J.W."/>
            <person name="Aime M.C."/>
        </authorList>
    </citation>
    <scope>NUCLEOTIDE SEQUENCE [LARGE SCALE GENOMIC DNA]</scope>
    <source>
        <strain evidence="2 3">MCA 4658</strain>
    </source>
</reference>
<proteinExistence type="predicted"/>
<gene>
    <name evidence="2" type="ORF">IE81DRAFT_110493</name>
</gene>
<keyword evidence="1" id="KW-1133">Transmembrane helix</keyword>
<dbReference type="GeneID" id="37031952"/>
<sequence>MAPVCRALHVMTPISKFDALAARKGRGGGVLFVVAFLADADDVHSRLFLIQPELRSAHSLGNIIVIVAALIALTSTPVFPSSLGWLGGSWRVCRIAYKALHLCPIRGRTRLLDFHPRPRFPTTCVMVHAGNF</sequence>
<evidence type="ECO:0000256" key="1">
    <source>
        <dbReference type="SAM" id="Phobius"/>
    </source>
</evidence>
<dbReference type="Proteomes" id="UP000245783">
    <property type="component" value="Unassembled WGS sequence"/>
</dbReference>
<evidence type="ECO:0000313" key="3">
    <source>
        <dbReference type="Proteomes" id="UP000245783"/>
    </source>
</evidence>
<dbReference type="AlphaFoldDB" id="A0A316W159"/>
<name>A0A316W159_9BASI</name>
<protein>
    <submittedName>
        <fullName evidence="2">Uncharacterized protein</fullName>
    </submittedName>
</protein>
<organism evidence="2 3">
    <name type="scientific">Ceraceosorus guamensis</name>
    <dbReference type="NCBI Taxonomy" id="1522189"/>
    <lineage>
        <taxon>Eukaryota</taxon>
        <taxon>Fungi</taxon>
        <taxon>Dikarya</taxon>
        <taxon>Basidiomycota</taxon>
        <taxon>Ustilaginomycotina</taxon>
        <taxon>Exobasidiomycetes</taxon>
        <taxon>Ceraceosorales</taxon>
        <taxon>Ceraceosoraceae</taxon>
        <taxon>Ceraceosorus</taxon>
    </lineage>
</organism>
<evidence type="ECO:0000313" key="2">
    <source>
        <dbReference type="EMBL" id="PWN42858.1"/>
    </source>
</evidence>
<feature type="transmembrane region" description="Helical" evidence="1">
    <location>
        <begin position="60"/>
        <end position="79"/>
    </location>
</feature>
<keyword evidence="1" id="KW-0812">Transmembrane</keyword>
<dbReference type="EMBL" id="KZ819375">
    <property type="protein sequence ID" value="PWN42858.1"/>
    <property type="molecule type" value="Genomic_DNA"/>
</dbReference>